<evidence type="ECO:0000313" key="1">
    <source>
        <dbReference type="EMBL" id="ETN73670.1"/>
    </source>
</evidence>
<dbReference type="EMBL" id="KI660422">
    <property type="protein sequence ID" value="ETN73670.1"/>
    <property type="molecule type" value="Genomic_DNA"/>
</dbReference>
<proteinExistence type="predicted"/>
<reference evidence="2" key="1">
    <citation type="journal article" date="2014" name="Nat. Genet.">
        <title>Genome of the human hookworm Necator americanus.</title>
        <authorList>
            <person name="Tang Y.T."/>
            <person name="Gao X."/>
            <person name="Rosa B.A."/>
            <person name="Abubucker S."/>
            <person name="Hallsworth-Pepin K."/>
            <person name="Martin J."/>
            <person name="Tyagi R."/>
            <person name="Heizer E."/>
            <person name="Zhang X."/>
            <person name="Bhonagiri-Palsikar V."/>
            <person name="Minx P."/>
            <person name="Warren W.C."/>
            <person name="Wang Q."/>
            <person name="Zhan B."/>
            <person name="Hotez P.J."/>
            <person name="Sternberg P.W."/>
            <person name="Dougall A."/>
            <person name="Gaze S.T."/>
            <person name="Mulvenna J."/>
            <person name="Sotillo J."/>
            <person name="Ranganathan S."/>
            <person name="Rabelo E.M."/>
            <person name="Wilson R.K."/>
            <person name="Felgner P.L."/>
            <person name="Bethony J."/>
            <person name="Hawdon J.M."/>
            <person name="Gasser R.B."/>
            <person name="Loukas A."/>
            <person name="Mitreva M."/>
        </authorList>
    </citation>
    <scope>NUCLEOTIDE SEQUENCE [LARGE SCALE GENOMIC DNA]</scope>
</reference>
<keyword evidence="2" id="KW-1185">Reference proteome</keyword>
<accession>W2SVJ4</accession>
<organism evidence="1 2">
    <name type="scientific">Necator americanus</name>
    <name type="common">Human hookworm</name>
    <dbReference type="NCBI Taxonomy" id="51031"/>
    <lineage>
        <taxon>Eukaryota</taxon>
        <taxon>Metazoa</taxon>
        <taxon>Ecdysozoa</taxon>
        <taxon>Nematoda</taxon>
        <taxon>Chromadorea</taxon>
        <taxon>Rhabditida</taxon>
        <taxon>Rhabditina</taxon>
        <taxon>Rhabditomorpha</taxon>
        <taxon>Strongyloidea</taxon>
        <taxon>Ancylostomatidae</taxon>
        <taxon>Bunostominae</taxon>
        <taxon>Necator</taxon>
    </lineage>
</organism>
<sequence>MYLSNLMKNKIQQNSELKFAKGACSRRRAGLAETVEFATIPRPLKSDAQHRGQIEFAEMPGNKPPMEKVNMMLFYNNDYYSN</sequence>
<name>W2SVJ4_NECAM</name>
<gene>
    <name evidence="1" type="ORF">NECAME_00758</name>
</gene>
<dbReference type="Proteomes" id="UP000053676">
    <property type="component" value="Unassembled WGS sequence"/>
</dbReference>
<protein>
    <submittedName>
        <fullName evidence="1">Uncharacterized protein</fullName>
    </submittedName>
</protein>
<dbReference type="AlphaFoldDB" id="W2SVJ4"/>
<dbReference type="KEGG" id="nai:NECAME_00758"/>
<evidence type="ECO:0000313" key="2">
    <source>
        <dbReference type="Proteomes" id="UP000053676"/>
    </source>
</evidence>